<evidence type="ECO:0000313" key="3">
    <source>
        <dbReference type="Proteomes" id="UP000315677"/>
    </source>
</evidence>
<organism evidence="2 3">
    <name type="scientific">Pseudonocardia kunmingensis</name>
    <dbReference type="NCBI Taxonomy" id="630975"/>
    <lineage>
        <taxon>Bacteria</taxon>
        <taxon>Bacillati</taxon>
        <taxon>Actinomycetota</taxon>
        <taxon>Actinomycetes</taxon>
        <taxon>Pseudonocardiales</taxon>
        <taxon>Pseudonocardiaceae</taxon>
        <taxon>Pseudonocardia</taxon>
    </lineage>
</organism>
<sequence>MAGLCALLTATGHTAGGGTAPDLAVLAVLLPLLAYGLVGVACRCRGVPGTVGVLAAGQLVLHHVLELLHPSHHAAQAALAPGTQMITMHAIATLLTALALRHADRGLAALLAALGRVLPRRLAPPPADRPLPVLAVPGPAVPAALARAFAVAHARRGPPVTC</sequence>
<keyword evidence="1" id="KW-0472">Membrane</keyword>
<dbReference type="EMBL" id="VFPA01000001">
    <property type="protein sequence ID" value="TQM16212.1"/>
    <property type="molecule type" value="Genomic_DNA"/>
</dbReference>
<dbReference type="AlphaFoldDB" id="A0A543E3R5"/>
<feature type="transmembrane region" description="Helical" evidence="1">
    <location>
        <begin position="24"/>
        <end position="42"/>
    </location>
</feature>
<protein>
    <submittedName>
        <fullName evidence="2">Uncharacterized protein</fullName>
    </submittedName>
</protein>
<evidence type="ECO:0000256" key="1">
    <source>
        <dbReference type="SAM" id="Phobius"/>
    </source>
</evidence>
<name>A0A543E3R5_9PSEU</name>
<comment type="caution">
    <text evidence="2">The sequence shown here is derived from an EMBL/GenBank/DDBJ whole genome shotgun (WGS) entry which is preliminary data.</text>
</comment>
<gene>
    <name evidence="2" type="ORF">FB558_3020</name>
</gene>
<keyword evidence="3" id="KW-1185">Reference proteome</keyword>
<keyword evidence="1" id="KW-1133">Transmembrane helix</keyword>
<dbReference type="Proteomes" id="UP000315677">
    <property type="component" value="Unassembled WGS sequence"/>
</dbReference>
<proteinExistence type="predicted"/>
<evidence type="ECO:0000313" key="2">
    <source>
        <dbReference type="EMBL" id="TQM16212.1"/>
    </source>
</evidence>
<keyword evidence="1" id="KW-0812">Transmembrane</keyword>
<accession>A0A543E3R5</accession>
<reference evidence="2 3" key="1">
    <citation type="submission" date="2019-06" db="EMBL/GenBank/DDBJ databases">
        <title>Sequencing the genomes of 1000 actinobacteria strains.</title>
        <authorList>
            <person name="Klenk H.-P."/>
        </authorList>
    </citation>
    <scope>NUCLEOTIDE SEQUENCE [LARGE SCALE GENOMIC DNA]</scope>
    <source>
        <strain evidence="2 3">DSM 45301</strain>
    </source>
</reference>